<dbReference type="Gene3D" id="3.20.20.70">
    <property type="entry name" value="Aldolase class I"/>
    <property type="match status" value="1"/>
</dbReference>
<dbReference type="AlphaFoldDB" id="A0A4P9C8K8"/>
<evidence type="ECO:0000313" key="3">
    <source>
        <dbReference type="Proteomes" id="UP000218387"/>
    </source>
</evidence>
<keyword evidence="3" id="KW-1185">Reference proteome</keyword>
<keyword evidence="1" id="KW-0704">Schiff base</keyword>
<dbReference type="Proteomes" id="UP000218387">
    <property type="component" value="Chromosome"/>
</dbReference>
<reference evidence="2 3" key="1">
    <citation type="submission" date="2018-05" db="EMBL/GenBank/DDBJ databases">
        <title>Genome comparison of Eubacterium sp.</title>
        <authorList>
            <person name="Feng Y."/>
            <person name="Sanchez-Andrea I."/>
            <person name="Stams A.J.M."/>
            <person name="De Vos W.M."/>
        </authorList>
    </citation>
    <scope>NUCLEOTIDE SEQUENCE [LARGE SCALE GENOMIC DNA]</scope>
    <source>
        <strain evidence="2 3">YI</strain>
    </source>
</reference>
<gene>
    <name evidence="2" type="ORF">CPZ25_011185</name>
</gene>
<dbReference type="InterPro" id="IPR013785">
    <property type="entry name" value="Aldolase_TIM"/>
</dbReference>
<dbReference type="PROSITE" id="PS01054">
    <property type="entry name" value="TRANSALDOLASE_1"/>
    <property type="match status" value="1"/>
</dbReference>
<dbReference type="InterPro" id="IPR001585">
    <property type="entry name" value="TAL/FSA"/>
</dbReference>
<accession>A0A4P9C8K8</accession>
<dbReference type="GO" id="GO:0005975">
    <property type="term" value="P:carbohydrate metabolic process"/>
    <property type="evidence" value="ECO:0007669"/>
    <property type="project" value="InterPro"/>
</dbReference>
<organism evidence="2 3">
    <name type="scientific">Eubacterium maltosivorans</name>
    <dbReference type="NCBI Taxonomy" id="2041044"/>
    <lineage>
        <taxon>Bacteria</taxon>
        <taxon>Bacillati</taxon>
        <taxon>Bacillota</taxon>
        <taxon>Clostridia</taxon>
        <taxon>Eubacteriales</taxon>
        <taxon>Eubacteriaceae</taxon>
        <taxon>Eubacterium</taxon>
    </lineage>
</organism>
<dbReference type="PANTHER" id="PTHR10683">
    <property type="entry name" value="TRANSALDOLASE"/>
    <property type="match status" value="1"/>
</dbReference>
<dbReference type="KEGG" id="emt:CPZ25_011185"/>
<proteinExistence type="predicted"/>
<name>A0A4P9C8K8_EUBML</name>
<dbReference type="InterPro" id="IPR018225">
    <property type="entry name" value="Transaldolase_AS"/>
</dbReference>
<evidence type="ECO:0000313" key="2">
    <source>
        <dbReference type="EMBL" id="QCT71869.1"/>
    </source>
</evidence>
<dbReference type="SUPFAM" id="SSF51569">
    <property type="entry name" value="Aldolase"/>
    <property type="match status" value="1"/>
</dbReference>
<dbReference type="PANTHER" id="PTHR10683:SF28">
    <property type="entry name" value="TRANSALDOLASE C"/>
    <property type="match status" value="1"/>
</dbReference>
<dbReference type="EMBL" id="CP029487">
    <property type="protein sequence ID" value="QCT71869.1"/>
    <property type="molecule type" value="Genomic_DNA"/>
</dbReference>
<evidence type="ECO:0000256" key="1">
    <source>
        <dbReference type="ARBA" id="ARBA00023270"/>
    </source>
</evidence>
<protein>
    <submittedName>
        <fullName evidence="2">Transaldolase</fullName>
    </submittedName>
</protein>
<sequence>MFLDTANIEEIKKAMRTGVFKGVTTNPTILLNERTPRAEKVREILEMGVRFIYVQAIGETVEERLEDCETILSLDNAGRVGLKIPMDIAGLEVVKQIREKYPDCRILGTAVYSADQGIFAALAGCDSIAPYINRMSNNDLDPYKAVSIIRDFIDEHQLDCEILGASFKNTNQVIQTLACGAHSVTIPYNIFEKMMNKELAVSAIETFNRHGEMLKEKY</sequence>
<dbReference type="RefSeq" id="WP_096918588.1">
    <property type="nucleotide sequence ID" value="NZ_CP029487.1"/>
</dbReference>
<dbReference type="Pfam" id="PF00923">
    <property type="entry name" value="TAL_FSA"/>
    <property type="match status" value="1"/>
</dbReference>